<protein>
    <submittedName>
        <fullName evidence="4">Glycosyltransferase family 4 protein</fullName>
    </submittedName>
</protein>
<dbReference type="Gene3D" id="3.40.50.2000">
    <property type="entry name" value="Glycogen Phosphorylase B"/>
    <property type="match status" value="2"/>
</dbReference>
<proteinExistence type="predicted"/>
<dbReference type="Proteomes" id="UP000598633">
    <property type="component" value="Unassembled WGS sequence"/>
</dbReference>
<dbReference type="InterPro" id="IPR028098">
    <property type="entry name" value="Glyco_trans_4-like_N"/>
</dbReference>
<reference evidence="4 5" key="1">
    <citation type="submission" date="2020-08" db="EMBL/GenBank/DDBJ databases">
        <title>Acidobacteriota in marine sediments use diverse sulfur dissimilation pathways.</title>
        <authorList>
            <person name="Wasmund K."/>
        </authorList>
    </citation>
    <scope>NUCLEOTIDE SEQUENCE [LARGE SCALE GENOMIC DNA]</scope>
    <source>
        <strain evidence="4">MAG AM3-A</strain>
    </source>
</reference>
<dbReference type="SUPFAM" id="SSF53756">
    <property type="entry name" value="UDP-Glycosyltransferase/glycogen phosphorylase"/>
    <property type="match status" value="1"/>
</dbReference>
<dbReference type="CDD" id="cd03801">
    <property type="entry name" value="GT4_PimA-like"/>
    <property type="match status" value="1"/>
</dbReference>
<accession>A0A8J6XXV8</accession>
<dbReference type="EMBL" id="JACXWA010000111">
    <property type="protein sequence ID" value="MBD3871047.1"/>
    <property type="molecule type" value="Genomic_DNA"/>
</dbReference>
<sequence>MPAKLQLLHLIDKNRLNTGSVVQMLAAAKDLALRGHLVWIGSRTGGDLELACADAGLPFLELPLRGPWDPVSALRLRKHLRRYETDILHVHKGRAHSVSLIAAIGMGVRPQLVVNRGVTFPLDIFNKWKYRHPRVASVVCVADAVREVVIRSGNLRPDSAHTIHGGTDPAIFDPAHANGAALRHELGIDPDHIVVGQVSVRDWKGWSDLVAAFALLAAQSLAVRLLLVGCEPKTERIKVEKAARETGLADRIVTLPYRTDMPEVLAACDVVVDASWAGTGITGTVREAMAMRRSVVATDCGGNQELVVDGEVGLVVPPGNPGAMAAALTRLIGDPELRKRFGAAGRQRVIDQFTTEKRINALEALYRRVLK</sequence>
<evidence type="ECO:0000313" key="4">
    <source>
        <dbReference type="EMBL" id="MBD3871047.1"/>
    </source>
</evidence>
<dbReference type="Pfam" id="PF13439">
    <property type="entry name" value="Glyco_transf_4"/>
    <property type="match status" value="1"/>
</dbReference>
<dbReference type="AlphaFoldDB" id="A0A8J6XXV8"/>
<evidence type="ECO:0000256" key="2">
    <source>
        <dbReference type="ARBA" id="ARBA00022679"/>
    </source>
</evidence>
<gene>
    <name evidence="4" type="ORF">IFJ97_06795</name>
</gene>
<dbReference type="GO" id="GO:0016757">
    <property type="term" value="F:glycosyltransferase activity"/>
    <property type="evidence" value="ECO:0007669"/>
    <property type="project" value="UniProtKB-KW"/>
</dbReference>
<dbReference type="PANTHER" id="PTHR12526">
    <property type="entry name" value="GLYCOSYLTRANSFERASE"/>
    <property type="match status" value="1"/>
</dbReference>
<keyword evidence="1" id="KW-0328">Glycosyltransferase</keyword>
<evidence type="ECO:0000256" key="1">
    <source>
        <dbReference type="ARBA" id="ARBA00022676"/>
    </source>
</evidence>
<dbReference type="Pfam" id="PF13692">
    <property type="entry name" value="Glyco_trans_1_4"/>
    <property type="match status" value="1"/>
</dbReference>
<organism evidence="4 5">
    <name type="scientific">Candidatus Sulfomarinibacter kjeldsenii</name>
    <dbReference type="NCBI Taxonomy" id="2885994"/>
    <lineage>
        <taxon>Bacteria</taxon>
        <taxon>Pseudomonadati</taxon>
        <taxon>Acidobacteriota</taxon>
        <taxon>Thermoanaerobaculia</taxon>
        <taxon>Thermoanaerobaculales</taxon>
        <taxon>Candidatus Sulfomarinibacteraceae</taxon>
        <taxon>Candidatus Sulfomarinibacter</taxon>
    </lineage>
</organism>
<keyword evidence="2" id="KW-0808">Transferase</keyword>
<comment type="caution">
    <text evidence="4">The sequence shown here is derived from an EMBL/GenBank/DDBJ whole genome shotgun (WGS) entry which is preliminary data.</text>
</comment>
<evidence type="ECO:0000259" key="3">
    <source>
        <dbReference type="Pfam" id="PF13439"/>
    </source>
</evidence>
<dbReference type="PANTHER" id="PTHR12526:SF510">
    <property type="entry name" value="D-INOSITOL 3-PHOSPHATE GLYCOSYLTRANSFERASE"/>
    <property type="match status" value="1"/>
</dbReference>
<evidence type="ECO:0000313" key="5">
    <source>
        <dbReference type="Proteomes" id="UP000598633"/>
    </source>
</evidence>
<feature type="domain" description="Glycosyltransferase subfamily 4-like N-terminal" evidence="3">
    <location>
        <begin position="19"/>
        <end position="169"/>
    </location>
</feature>
<name>A0A8J6XXV8_9BACT</name>